<dbReference type="AlphaFoldDB" id="A0A7R8VD60"/>
<dbReference type="EMBL" id="OA564685">
    <property type="protein sequence ID" value="CAD7195250.1"/>
    <property type="molecule type" value="Genomic_DNA"/>
</dbReference>
<organism evidence="1">
    <name type="scientific">Timema douglasi</name>
    <name type="common">Walking stick</name>
    <dbReference type="NCBI Taxonomy" id="61478"/>
    <lineage>
        <taxon>Eukaryota</taxon>
        <taxon>Metazoa</taxon>
        <taxon>Ecdysozoa</taxon>
        <taxon>Arthropoda</taxon>
        <taxon>Hexapoda</taxon>
        <taxon>Insecta</taxon>
        <taxon>Pterygota</taxon>
        <taxon>Neoptera</taxon>
        <taxon>Polyneoptera</taxon>
        <taxon>Phasmatodea</taxon>
        <taxon>Timematodea</taxon>
        <taxon>Timematoidea</taxon>
        <taxon>Timematidae</taxon>
        <taxon>Timema</taxon>
    </lineage>
</organism>
<sequence>MALYHDWGSAIESRLESLQHSYSVNVSLKVSALMVKTMVTSGILMVDYLNNTALKDGGGVPQVGLMGRTRGMLKSRLKSVIDGSNDILTGLSSKLESALSLSTESLSENSSGTRTQVTAQIYYYYYYYYYYCCCYYYYDV</sequence>
<protein>
    <submittedName>
        <fullName evidence="1">Uncharacterized protein</fullName>
    </submittedName>
</protein>
<reference evidence="1" key="1">
    <citation type="submission" date="2020-11" db="EMBL/GenBank/DDBJ databases">
        <authorList>
            <person name="Tran Van P."/>
        </authorList>
    </citation>
    <scope>NUCLEOTIDE SEQUENCE</scope>
</reference>
<proteinExistence type="predicted"/>
<accession>A0A7R8VD60</accession>
<gene>
    <name evidence="1" type="ORF">TDIB3V08_LOCUS1649</name>
</gene>
<name>A0A7R8VD60_TIMDO</name>
<evidence type="ECO:0000313" key="1">
    <source>
        <dbReference type="EMBL" id="CAD7195250.1"/>
    </source>
</evidence>